<protein>
    <submittedName>
        <fullName evidence="2">Uncharacterized protein</fullName>
    </submittedName>
</protein>
<gene>
    <name evidence="2" type="ORF">METZ01_LOCUS195522</name>
</gene>
<name>A0A382DWB2_9ZZZZ</name>
<accession>A0A382DWB2</accession>
<dbReference type="EMBL" id="UINC01041424">
    <property type="protein sequence ID" value="SVB42668.1"/>
    <property type="molecule type" value="Genomic_DNA"/>
</dbReference>
<reference evidence="2" key="1">
    <citation type="submission" date="2018-05" db="EMBL/GenBank/DDBJ databases">
        <authorList>
            <person name="Lanie J.A."/>
            <person name="Ng W.-L."/>
            <person name="Kazmierczak K.M."/>
            <person name="Andrzejewski T.M."/>
            <person name="Davidsen T.M."/>
            <person name="Wayne K.J."/>
            <person name="Tettelin H."/>
            <person name="Glass J.I."/>
            <person name="Rusch D."/>
            <person name="Podicherti R."/>
            <person name="Tsui H.-C.T."/>
            <person name="Winkler M.E."/>
        </authorList>
    </citation>
    <scope>NUCLEOTIDE SEQUENCE</scope>
</reference>
<keyword evidence="1" id="KW-0175">Coiled coil</keyword>
<evidence type="ECO:0000313" key="2">
    <source>
        <dbReference type="EMBL" id="SVB42668.1"/>
    </source>
</evidence>
<organism evidence="2">
    <name type="scientific">marine metagenome</name>
    <dbReference type="NCBI Taxonomy" id="408172"/>
    <lineage>
        <taxon>unclassified sequences</taxon>
        <taxon>metagenomes</taxon>
        <taxon>ecological metagenomes</taxon>
    </lineage>
</organism>
<feature type="coiled-coil region" evidence="1">
    <location>
        <begin position="52"/>
        <end position="86"/>
    </location>
</feature>
<sequence>MPYPNFFLYIILYGVFLFSCGSKGSDAETTPDKDIKTAVGDENVYPGNSNVALNTQEIIKDLTMDIKKLKADLDYQHENINKIEAQSQIWSNPFAIYNKEIVLSNGSSIFGKIVYQDQDIMKIETLIGQLIIDRNTIVRVVNQVGAYDKFDKESSDTDSYQDMAGLTEQSGANLIQKRIKSMSAHLVLIGDINEEKDGSGNTVLSGEVKNVGTKRADFSKIIFSFRMNWQGDTKTLTAFINGITNTFDTGISSDNSVLPHAVGNFELIIPKSFGTFIGYNYDIDWNQYDE</sequence>
<proteinExistence type="predicted"/>
<evidence type="ECO:0000256" key="1">
    <source>
        <dbReference type="SAM" id="Coils"/>
    </source>
</evidence>
<dbReference type="AlphaFoldDB" id="A0A382DWB2"/>